<feature type="domain" description="NADP-dependent oxidoreductase" evidence="2">
    <location>
        <begin position="15"/>
        <end position="304"/>
    </location>
</feature>
<gene>
    <name evidence="3" type="ORF">BJ322DRAFT_384778</name>
</gene>
<dbReference type="GO" id="GO:0016491">
    <property type="term" value="F:oxidoreductase activity"/>
    <property type="evidence" value="ECO:0007669"/>
    <property type="project" value="UniProtKB-KW"/>
</dbReference>
<name>A0A9P6HLQ1_9AGAM</name>
<comment type="caution">
    <text evidence="3">The sequence shown here is derived from an EMBL/GenBank/DDBJ whole genome shotgun (WGS) entry which is preliminary data.</text>
</comment>
<sequence>MSLTTVRIGDSVVCKVGLGLMRLTWTPNPVPYDQAFDAIKAAIDAMPAGVKLFLNSGEFYGNNLTEANLDLLASFFEKYPGYADKTFLSVKGASKPGVLYPDSSEGNLRRSVDNINKHLRGTKKLDLFECARVDPEVPIEECTRTLQKLIEEGRFSYIGMSEPDSVTLRRAHAVHPIAAVEIQLSPWAYKGEMKKIVSASEELGITVVGYSLFRGLATQQTGSRGRSALHFDRFSGEHNMNEGLRKIAERKGVSTGQLCIAWVASLGDHVMPLPGSSKRSQVLENLAAGSFNLTTKESDEIIQLVEGTNVHEDR</sequence>
<dbReference type="OrthoDB" id="37537at2759"/>
<evidence type="ECO:0000259" key="2">
    <source>
        <dbReference type="Pfam" id="PF00248"/>
    </source>
</evidence>
<dbReference type="Gene3D" id="3.20.20.100">
    <property type="entry name" value="NADP-dependent oxidoreductase domain"/>
    <property type="match status" value="1"/>
</dbReference>
<dbReference type="PANTHER" id="PTHR43625">
    <property type="entry name" value="AFLATOXIN B1 ALDEHYDE REDUCTASE"/>
    <property type="match status" value="1"/>
</dbReference>
<reference evidence="3" key="1">
    <citation type="journal article" date="2020" name="Nat. Commun.">
        <title>Large-scale genome sequencing of mycorrhizal fungi provides insights into the early evolution of symbiotic traits.</title>
        <authorList>
            <person name="Miyauchi S."/>
            <person name="Kiss E."/>
            <person name="Kuo A."/>
            <person name="Drula E."/>
            <person name="Kohler A."/>
            <person name="Sanchez-Garcia M."/>
            <person name="Morin E."/>
            <person name="Andreopoulos B."/>
            <person name="Barry K.W."/>
            <person name="Bonito G."/>
            <person name="Buee M."/>
            <person name="Carver A."/>
            <person name="Chen C."/>
            <person name="Cichocki N."/>
            <person name="Clum A."/>
            <person name="Culley D."/>
            <person name="Crous P.W."/>
            <person name="Fauchery L."/>
            <person name="Girlanda M."/>
            <person name="Hayes R.D."/>
            <person name="Keri Z."/>
            <person name="LaButti K."/>
            <person name="Lipzen A."/>
            <person name="Lombard V."/>
            <person name="Magnuson J."/>
            <person name="Maillard F."/>
            <person name="Murat C."/>
            <person name="Nolan M."/>
            <person name="Ohm R.A."/>
            <person name="Pangilinan J."/>
            <person name="Pereira M.F."/>
            <person name="Perotto S."/>
            <person name="Peter M."/>
            <person name="Pfister S."/>
            <person name="Riley R."/>
            <person name="Sitrit Y."/>
            <person name="Stielow J.B."/>
            <person name="Szollosi G."/>
            <person name="Zifcakova L."/>
            <person name="Stursova M."/>
            <person name="Spatafora J.W."/>
            <person name="Tedersoo L."/>
            <person name="Vaario L.M."/>
            <person name="Yamada A."/>
            <person name="Yan M."/>
            <person name="Wang P."/>
            <person name="Xu J."/>
            <person name="Bruns T."/>
            <person name="Baldrian P."/>
            <person name="Vilgalys R."/>
            <person name="Dunand C."/>
            <person name="Henrissat B."/>
            <person name="Grigoriev I.V."/>
            <person name="Hibbett D."/>
            <person name="Nagy L.G."/>
            <person name="Martin F.M."/>
        </authorList>
    </citation>
    <scope>NUCLEOTIDE SEQUENCE</scope>
    <source>
        <strain evidence="3">UH-Tt-Lm1</strain>
    </source>
</reference>
<dbReference type="SUPFAM" id="SSF51430">
    <property type="entry name" value="NAD(P)-linked oxidoreductase"/>
    <property type="match status" value="1"/>
</dbReference>
<dbReference type="EMBL" id="WIUZ02000002">
    <property type="protein sequence ID" value="KAF9790382.1"/>
    <property type="molecule type" value="Genomic_DNA"/>
</dbReference>
<organism evidence="3 4">
    <name type="scientific">Thelephora terrestris</name>
    <dbReference type="NCBI Taxonomy" id="56493"/>
    <lineage>
        <taxon>Eukaryota</taxon>
        <taxon>Fungi</taxon>
        <taxon>Dikarya</taxon>
        <taxon>Basidiomycota</taxon>
        <taxon>Agaricomycotina</taxon>
        <taxon>Agaricomycetes</taxon>
        <taxon>Thelephorales</taxon>
        <taxon>Thelephoraceae</taxon>
        <taxon>Thelephora</taxon>
    </lineage>
</organism>
<protein>
    <submittedName>
        <fullName evidence="3">Aldo/keto reductase</fullName>
    </submittedName>
</protein>
<keyword evidence="1" id="KW-0560">Oxidoreductase</keyword>
<dbReference type="GO" id="GO:0005737">
    <property type="term" value="C:cytoplasm"/>
    <property type="evidence" value="ECO:0007669"/>
    <property type="project" value="TreeGrafter"/>
</dbReference>
<evidence type="ECO:0000256" key="1">
    <source>
        <dbReference type="ARBA" id="ARBA00023002"/>
    </source>
</evidence>
<dbReference type="Pfam" id="PF00248">
    <property type="entry name" value="Aldo_ket_red"/>
    <property type="match status" value="1"/>
</dbReference>
<dbReference type="CDD" id="cd19077">
    <property type="entry name" value="AKR_AKR8A1-2"/>
    <property type="match status" value="1"/>
</dbReference>
<dbReference type="InterPro" id="IPR023210">
    <property type="entry name" value="NADP_OxRdtase_dom"/>
</dbReference>
<dbReference type="Proteomes" id="UP000736335">
    <property type="component" value="Unassembled WGS sequence"/>
</dbReference>
<dbReference type="InterPro" id="IPR050791">
    <property type="entry name" value="Aldo-Keto_reductase"/>
</dbReference>
<evidence type="ECO:0000313" key="4">
    <source>
        <dbReference type="Proteomes" id="UP000736335"/>
    </source>
</evidence>
<proteinExistence type="predicted"/>
<dbReference type="InterPro" id="IPR036812">
    <property type="entry name" value="NAD(P)_OxRdtase_dom_sf"/>
</dbReference>
<dbReference type="AlphaFoldDB" id="A0A9P6HLQ1"/>
<accession>A0A9P6HLQ1</accession>
<evidence type="ECO:0000313" key="3">
    <source>
        <dbReference type="EMBL" id="KAF9790382.1"/>
    </source>
</evidence>
<dbReference type="PANTHER" id="PTHR43625:SF78">
    <property type="entry name" value="PYRIDOXAL REDUCTASE-RELATED"/>
    <property type="match status" value="1"/>
</dbReference>
<reference evidence="3" key="2">
    <citation type="submission" date="2020-11" db="EMBL/GenBank/DDBJ databases">
        <authorList>
            <consortium name="DOE Joint Genome Institute"/>
            <person name="Kuo A."/>
            <person name="Miyauchi S."/>
            <person name="Kiss E."/>
            <person name="Drula E."/>
            <person name="Kohler A."/>
            <person name="Sanchez-Garcia M."/>
            <person name="Andreopoulos B."/>
            <person name="Barry K.W."/>
            <person name="Bonito G."/>
            <person name="Buee M."/>
            <person name="Carver A."/>
            <person name="Chen C."/>
            <person name="Cichocki N."/>
            <person name="Clum A."/>
            <person name="Culley D."/>
            <person name="Crous P.W."/>
            <person name="Fauchery L."/>
            <person name="Girlanda M."/>
            <person name="Hayes R."/>
            <person name="Keri Z."/>
            <person name="Labutti K."/>
            <person name="Lipzen A."/>
            <person name="Lombard V."/>
            <person name="Magnuson J."/>
            <person name="Maillard F."/>
            <person name="Morin E."/>
            <person name="Murat C."/>
            <person name="Nolan M."/>
            <person name="Ohm R."/>
            <person name="Pangilinan J."/>
            <person name="Pereira M."/>
            <person name="Perotto S."/>
            <person name="Peter M."/>
            <person name="Riley R."/>
            <person name="Sitrit Y."/>
            <person name="Stielow B."/>
            <person name="Szollosi G."/>
            <person name="Zifcakova L."/>
            <person name="Stursova M."/>
            <person name="Spatafora J.W."/>
            <person name="Tedersoo L."/>
            <person name="Vaario L.-M."/>
            <person name="Yamada A."/>
            <person name="Yan M."/>
            <person name="Wang P."/>
            <person name="Xu J."/>
            <person name="Bruns T."/>
            <person name="Baldrian P."/>
            <person name="Vilgalys R."/>
            <person name="Henrissat B."/>
            <person name="Grigoriev I.V."/>
            <person name="Hibbett D."/>
            <person name="Nagy L.G."/>
            <person name="Martin F.M."/>
        </authorList>
    </citation>
    <scope>NUCLEOTIDE SEQUENCE</scope>
    <source>
        <strain evidence="3">UH-Tt-Lm1</strain>
    </source>
</reference>
<keyword evidence="4" id="KW-1185">Reference proteome</keyword>